<dbReference type="EMBL" id="CP039139">
    <property type="protein sequence ID" value="QCQ75861.1"/>
    <property type="molecule type" value="Genomic_DNA"/>
</dbReference>
<gene>
    <name evidence="2" type="ORF">BM92_00645</name>
    <name evidence="3" type="ORF">C439_02017</name>
    <name evidence="4" type="ORF">E6P09_11485</name>
</gene>
<reference evidence="3 5" key="1">
    <citation type="journal article" date="2014" name="PLoS Genet.">
        <title>Phylogenetically driven sequencing of extremely halophilic archaea reveals strategies for static and dynamic osmo-response.</title>
        <authorList>
            <person name="Becker E.A."/>
            <person name="Seitzer P.M."/>
            <person name="Tritt A."/>
            <person name="Larsen D."/>
            <person name="Krusor M."/>
            <person name="Yao A.I."/>
            <person name="Wu D."/>
            <person name="Madern D."/>
            <person name="Eisen J.A."/>
            <person name="Darling A.E."/>
            <person name="Facciotti M.T."/>
        </authorList>
    </citation>
    <scope>NUCLEOTIDE SEQUENCE [LARGE SCALE GENOMIC DNA]</scope>
    <source>
        <strain evidence="3">ATCC 33500</strain>
        <strain evidence="5">ATCC 33500 / DSM 1411 / JCM 8866 / NBRC 14739 / NCIMB 2177 / R-4</strain>
    </source>
</reference>
<proteinExistence type="predicted"/>
<dbReference type="Proteomes" id="UP000027075">
    <property type="component" value="Chromosome"/>
</dbReference>
<evidence type="ECO:0000313" key="2">
    <source>
        <dbReference type="EMBL" id="AHZ21251.1"/>
    </source>
</evidence>
<evidence type="ECO:0000313" key="3">
    <source>
        <dbReference type="EMBL" id="EMA04412.1"/>
    </source>
</evidence>
<dbReference type="Proteomes" id="UP000011603">
    <property type="component" value="Unassembled WGS sequence"/>
</dbReference>
<dbReference type="GO" id="GO:0031412">
    <property type="term" value="P:gas vesicle organization"/>
    <property type="evidence" value="ECO:0007669"/>
    <property type="project" value="InterPro"/>
</dbReference>
<feature type="compositionally biased region" description="Basic and acidic residues" evidence="1">
    <location>
        <begin position="1"/>
        <end position="14"/>
    </location>
</feature>
<dbReference type="PIRSF" id="PIRSF028743">
    <property type="entry name" value="GvpO_protein"/>
    <property type="match status" value="1"/>
</dbReference>
<keyword evidence="5" id="KW-1185">Reference proteome</keyword>
<sequence length="140" mass="15307">MSDQGNEHANHDGIDNAGLSAEVGSGPEAKRTRDEPPEQTASDEAVSNQSPDSTIGLSDAQVRAREAAKELLEYEFEGIIKIEAANGDGWRTVVELVERNAVPDTQDIIGRYEITLDATGSVTGYELLERYRRGDMKEEL</sequence>
<dbReference type="RefSeq" id="WP_004056709.1">
    <property type="nucleotide sequence ID" value="NC_017941.2"/>
</dbReference>
<dbReference type="Proteomes" id="UP000299011">
    <property type="component" value="Chromosome"/>
</dbReference>
<reference evidence="4 7" key="3">
    <citation type="submission" date="2019-04" db="EMBL/GenBank/DDBJ databases">
        <title>Methylomes of two halophilic Archaea, Haloarcula marismortui and Haloferax mediterranei.</title>
        <authorList>
            <person name="DasSarma S."/>
            <person name="DasSarma P."/>
            <person name="DasSarma S."/>
            <person name="Fomenkov A."/>
            <person name="Vincze T."/>
            <person name="Anton B.P."/>
            <person name="Roberts R.J."/>
        </authorList>
    </citation>
    <scope>NUCLEOTIDE SEQUENCE [LARGE SCALE GENOMIC DNA]</scope>
    <source>
        <strain evidence="4">ATCC 33500</strain>
        <strain evidence="7">ATCC 33500 / DSM 1411 / JCM 8866 / NBRC 14739 / NCIMB 2177 / R-4</strain>
    </source>
</reference>
<feature type="compositionally biased region" description="Polar residues" evidence="1">
    <location>
        <begin position="39"/>
        <end position="56"/>
    </location>
</feature>
<dbReference type="EMBL" id="AOLO01000002">
    <property type="protein sequence ID" value="EMA04412.1"/>
    <property type="molecule type" value="Genomic_DNA"/>
</dbReference>
<evidence type="ECO:0000256" key="1">
    <source>
        <dbReference type="SAM" id="MobiDB-lite"/>
    </source>
</evidence>
<dbReference type="EMBL" id="CP007551">
    <property type="protein sequence ID" value="AHZ21251.1"/>
    <property type="molecule type" value="Genomic_DNA"/>
</dbReference>
<dbReference type="Pfam" id="PF05800">
    <property type="entry name" value="GvpO"/>
    <property type="match status" value="1"/>
</dbReference>
<feature type="region of interest" description="Disordered" evidence="1">
    <location>
        <begin position="1"/>
        <end position="61"/>
    </location>
</feature>
<organism evidence="3 5">
    <name type="scientific">Haloferax mediterranei (strain ATCC 33500 / DSM 1411 / JCM 8866 / NBRC 14739 / NCIMB 2177 / R-4)</name>
    <name type="common">Halobacterium mediterranei</name>
    <dbReference type="NCBI Taxonomy" id="523841"/>
    <lineage>
        <taxon>Archaea</taxon>
        <taxon>Methanobacteriati</taxon>
        <taxon>Methanobacteriota</taxon>
        <taxon>Stenosarchaea group</taxon>
        <taxon>Halobacteria</taxon>
        <taxon>Halobacteriales</taxon>
        <taxon>Haloferacaceae</taxon>
        <taxon>Haloferax</taxon>
    </lineage>
</organism>
<evidence type="ECO:0000313" key="5">
    <source>
        <dbReference type="Proteomes" id="UP000011603"/>
    </source>
</evidence>
<dbReference type="InterPro" id="IPR008634">
    <property type="entry name" value="Gas-vesicle_GvpO"/>
</dbReference>
<dbReference type="GeneID" id="40157048"/>
<dbReference type="OrthoDB" id="205220at2157"/>
<evidence type="ECO:0000313" key="6">
    <source>
        <dbReference type="Proteomes" id="UP000027075"/>
    </source>
</evidence>
<accession>M0J5K1</accession>
<reference evidence="2 6" key="2">
    <citation type="submission" date="2014-04" db="EMBL/GenBank/DDBJ databases">
        <title>Transcriptional profiles of Haloferax mediterranei on the basis of nitrogen availability.</title>
        <authorList>
            <person name="Bautista V."/>
        </authorList>
    </citation>
    <scope>NUCLEOTIDE SEQUENCE [LARGE SCALE GENOMIC DNA]</scope>
    <source>
        <strain evidence="2">ATCC 33500</strain>
        <strain evidence="6">ATCC 33500 / DSM 1411 / JCM 8866 / NBRC 14739 / NCIMB 2177 / R-4</strain>
    </source>
</reference>
<dbReference type="KEGG" id="hme:HFX_1693"/>
<name>M0J5K1_HALMT</name>
<evidence type="ECO:0000313" key="7">
    <source>
        <dbReference type="Proteomes" id="UP000299011"/>
    </source>
</evidence>
<evidence type="ECO:0000313" key="4">
    <source>
        <dbReference type="EMBL" id="QCQ75861.1"/>
    </source>
</evidence>
<dbReference type="AlphaFoldDB" id="M0J5K1"/>
<dbReference type="PATRIC" id="fig|523841.21.peg.406"/>
<protein>
    <submittedName>
        <fullName evidence="4">Gas vesicle protein</fullName>
    </submittedName>
    <submittedName>
        <fullName evidence="2 3">Protein gvpO</fullName>
    </submittedName>
</protein>